<feature type="domain" description="Gliding motility protein SprA N-terminal" evidence="3">
    <location>
        <begin position="1108"/>
        <end position="1596"/>
    </location>
</feature>
<dbReference type="NCBIfam" id="TIGR04189">
    <property type="entry name" value="surface_SprA"/>
    <property type="match status" value="1"/>
</dbReference>
<dbReference type="InterPro" id="IPR026377">
    <property type="entry name" value="Cell_surface_SprA"/>
</dbReference>
<dbReference type="EMBL" id="JBHULH010000003">
    <property type="protein sequence ID" value="MFD2567190.1"/>
    <property type="molecule type" value="Genomic_DNA"/>
</dbReference>
<dbReference type="Proteomes" id="UP001597508">
    <property type="component" value="Unassembled WGS sequence"/>
</dbReference>
<evidence type="ECO:0000256" key="2">
    <source>
        <dbReference type="SAM" id="SignalP"/>
    </source>
</evidence>
<keyword evidence="2" id="KW-0732">Signal</keyword>
<organism evidence="4 5">
    <name type="scientific">Pseudotenacibaculum haliotis</name>
    <dbReference type="NCBI Taxonomy" id="1862138"/>
    <lineage>
        <taxon>Bacteria</taxon>
        <taxon>Pseudomonadati</taxon>
        <taxon>Bacteroidota</taxon>
        <taxon>Flavobacteriia</taxon>
        <taxon>Flavobacteriales</taxon>
        <taxon>Flavobacteriaceae</taxon>
        <taxon>Pseudotenacibaculum</taxon>
    </lineage>
</organism>
<feature type="domain" description="Gliding motility protein SprA N-terminal" evidence="3">
    <location>
        <begin position="65"/>
        <end position="442"/>
    </location>
</feature>
<gene>
    <name evidence="4" type="primary">sprA</name>
    <name evidence="4" type="ORF">ACFSRZ_07375</name>
</gene>
<evidence type="ECO:0000313" key="5">
    <source>
        <dbReference type="Proteomes" id="UP001597508"/>
    </source>
</evidence>
<dbReference type="Pfam" id="PF14349">
    <property type="entry name" value="SprA_N"/>
    <property type="match status" value="2"/>
</dbReference>
<feature type="region of interest" description="Disordered" evidence="1">
    <location>
        <begin position="1881"/>
        <end position="1905"/>
    </location>
</feature>
<evidence type="ECO:0000256" key="1">
    <source>
        <dbReference type="SAM" id="MobiDB-lite"/>
    </source>
</evidence>
<dbReference type="InterPro" id="IPR025684">
    <property type="entry name" value="SprA_N_dom"/>
</dbReference>
<name>A0ABW5LRG9_9FLAO</name>
<proteinExistence type="predicted"/>
<protein>
    <submittedName>
        <fullName evidence="4">Cell surface protein SprA</fullName>
    </submittedName>
</protein>
<evidence type="ECO:0000313" key="4">
    <source>
        <dbReference type="EMBL" id="MFD2567190.1"/>
    </source>
</evidence>
<keyword evidence="5" id="KW-1185">Reference proteome</keyword>
<feature type="chain" id="PRO_5045969367" evidence="2">
    <location>
        <begin position="23"/>
        <end position="2368"/>
    </location>
</feature>
<comment type="caution">
    <text evidence="4">The sequence shown here is derived from an EMBL/GenBank/DDBJ whole genome shotgun (WGS) entry which is preliminary data.</text>
</comment>
<accession>A0ABW5LRG9</accession>
<evidence type="ECO:0000259" key="3">
    <source>
        <dbReference type="Pfam" id="PF14349"/>
    </source>
</evidence>
<feature type="signal peptide" evidence="2">
    <location>
        <begin position="1"/>
        <end position="22"/>
    </location>
</feature>
<dbReference type="RefSeq" id="WP_379665899.1">
    <property type="nucleotide sequence ID" value="NZ_JBHULH010000003.1"/>
</dbReference>
<sequence length="2368" mass="266670">MIKLYKYILCFLFVVGAIHLTAAQNNTQKKDSVPSKKDTLNLRYNFKHGQTGNLLLKYPSKFEVIYDKSLDRYVIVEKVGDYYIKTPIFMTRDEYKKYRLQRDMLEYFKSKISARNSKNAAAKKDLLPTYYVNSKFFESIFGGNQIKITPTGSINLKLGFIYQNTDNPQLSEQNRSSFTFDFDQQINAGITAQIGERLKLTANYDTQSTFDFQNLIKLEYTPTEDDILQGIEAGNVTMPIKNSLINGSQSLFGVKTKLQFGKTNITAVFSQQNSESTTVTAEAGASIEEFELRATDYDNDRHFFLSQYFRENYARSLRQYPLISSPINITRIEIWITNRNASVEDFRSIVAFADIGETGASNLVNSNITQTNTIAVNGVNIPTNQSNNISSVLTATSGIRDISTVDNTLLTTFNMQQGTDYSLLQNARKLQPNEYTLHPQLGFISLNRRLNDGEILAVAYEYTVVGATENGQPGEASYKVGEFSNDGIQAPANLAVKLLRSEILTTSRPDGSGGIEPFPTWNLMMKNVYALGAYPLEPNGFRFEIQYRDDQTGIPSNTLQNAQTPGISNEPLLQVFDLDKLDQTQFQTPDGYFDYVEGITVNSQNGYVIFPDPQPFGNGLESSLTVQSDIDQFVFDELYLDTKINVKNNNQNKDKFLLKGYFKSQNGGGIPLNAYNVPQGSVTVTAGGRQLVEGIDFVVDYIAGRVQILDPGLQSSGIPIQVSTENNSVFNQQRKTFMGVDVEHKFNENFIVGGTVLNVNERPLTPKVNFGSEPINNTMLGLNLDFSTEMPLFTKLANKLPFVDTDIPSNLSVRADMAYLIPGSPSGIDVTGAATAYIDDFEASQIPISLLTPLQWYTASTPQRSGANLNGLASDLSYNNLRARMAWYNIDPIFYGAGNTPGNIDADALSRDETRQVNFSELFPNQELDVTQQTLVRTLDLAYFPNERGQYNFDTNNVNPDGTFNNPEDRWGGIMRPLTTNNFEQANVEYIQFWMMDPYLNYSITNEEGLPTGVNPQDPTNQVGDLYFNLGNISEDILKDNRKLYENGLPADGSTLNTTPTIWGKVPTNPSIIYAFDENDAARANQDIGLDGLTDDEERLMFPALASLADPASDNYRYYRGAELDAIDASIITRYKLFNNTQGNSPTLNQSTESFPTSATTYPDVEDINRDQTMNTVESYYEYKVSLNRNDLIVGQNFIVDQKETQVTLDNGQVQTARWYQFRIPIRGGTPINNISDLNSIRFIRMFITRAKMPLVLRFGELDLVRGDWRRYTRTLDPAVNPDQELTQTELNDFEVGVVNIEQNEGRYVLPPGIIRERLQGSTTIQQQNEQSVSLKVNNLPQNKIRAIYKNISVDLRRYKELKMFLHAEPIMVGGVSDDEMTAIIRLGTDLNDNFYQLEVPLKISPNGSLAPLDVWPEANNLNAMLEQLGKLKLDRDVANAPINELYPAAGGDPSQLVLRVKGNPTLAQIRTIMLGVRNNANLDKSAEIWFNELRASGFDNEGGWAAVVSADANFADVANVSMTGRMQTVGFGNVEDRVSQRSLDESKQYDISTSINLGKMMPKKWGIELPMNYSIGEQFIDPKFDPQYQDVELKDVEAANLNTGTPRGTDVARDYTKRRSISFINVKKRRNPESSKKPKFYDVENLTVSYAFNEEVHRDYNIERAVNKNVVASASYNFNFKPKFFEPFKKTKLLRSRYLKLIKDINFNPIPKNIAINSRINRTFNEQQSRNLVAGLSPQPKLTQRRFLFDWDYTIGFDFTKSLNVTFNATNSFIYDAFGNNEDLEIFDNFFNVGRPTNYHQKLNATYKLPINKIPYLNFVTADYSYAADFDWSVSSQDEQLRQQIGNLIQNANTHNISGTFNMARLYRDTKLERLFVKKKSSRRTNPGLPGAPKLPNQVNSKGRDKRTFGQKFLKGFYDVLTSVKTAKISYTENNGQALPGYEPEAGFLGRDSFNGGLSPTLGFVFGSQIDIRNRALNSGWLVAPRGAGDDYFDKTYSRTHRNNLDYSFSLKPVNDFSIEITGNKIRTRNLTQQLDIIEDASSENGIINPNIPAFVNGNFSTSYSMFSTAFKDGDQLFQELRANRDRIAARLVSENPGSNLANYGLNSQQVLLPAFLAAYSGKDAGKVKLGPFRDIPIPNWTLRYTGFMKYKWFKKNFSSFSVTHGYRSSYTVTNFTSNLQYDASEPFGGINPLSDTYNPEILISSATLIDEFNPLVKVEMKMKNSFSFKGEVKRDRTLTMNFNNSTLTDIKGTEYIVGLGYVFKDVKMKTSFTGKKQTLKGDINVRADLSLRDNLTLIRSVDIDNNQISGGQKLFSLKLSADYILSSNLTASFYYNHQTSRYAISTTFPRQSINAGFNFIYNLGGN</sequence>
<reference evidence="5" key="1">
    <citation type="journal article" date="2019" name="Int. J. Syst. Evol. Microbiol.">
        <title>The Global Catalogue of Microorganisms (GCM) 10K type strain sequencing project: providing services to taxonomists for standard genome sequencing and annotation.</title>
        <authorList>
            <consortium name="The Broad Institute Genomics Platform"/>
            <consortium name="The Broad Institute Genome Sequencing Center for Infectious Disease"/>
            <person name="Wu L."/>
            <person name="Ma J."/>
        </authorList>
    </citation>
    <scope>NUCLEOTIDE SEQUENCE [LARGE SCALE GENOMIC DNA]</scope>
    <source>
        <strain evidence="5">KCTC 52127</strain>
    </source>
</reference>